<dbReference type="GO" id="GO:0008757">
    <property type="term" value="F:S-adenosylmethionine-dependent methyltransferase activity"/>
    <property type="evidence" value="ECO:0007669"/>
    <property type="project" value="InterPro"/>
</dbReference>
<accession>A0A7C4R4E4</accession>
<dbReference type="Gene3D" id="3.40.50.150">
    <property type="entry name" value="Vaccinia Virus protein VP39"/>
    <property type="match status" value="1"/>
</dbReference>
<dbReference type="InterPro" id="IPR029063">
    <property type="entry name" value="SAM-dependent_MTases_sf"/>
</dbReference>
<evidence type="ECO:0000259" key="1">
    <source>
        <dbReference type="Pfam" id="PF08241"/>
    </source>
</evidence>
<comment type="caution">
    <text evidence="2">The sequence shown here is derived from an EMBL/GenBank/DDBJ whole genome shotgun (WGS) entry which is preliminary data.</text>
</comment>
<protein>
    <submittedName>
        <fullName evidence="2">Class I SAM-dependent methyltransferase</fullName>
    </submittedName>
</protein>
<evidence type="ECO:0000313" key="2">
    <source>
        <dbReference type="EMBL" id="HGT71060.1"/>
    </source>
</evidence>
<dbReference type="AlphaFoldDB" id="A0A7C4R4E4"/>
<dbReference type="EMBL" id="DSYQ01000008">
    <property type="protein sequence ID" value="HGT71060.1"/>
    <property type="molecule type" value="Genomic_DNA"/>
</dbReference>
<organism evidence="2">
    <name type="scientific">candidate division CPR3 bacterium</name>
    <dbReference type="NCBI Taxonomy" id="2268181"/>
    <lineage>
        <taxon>Bacteria</taxon>
        <taxon>Bacteria division CPR3</taxon>
    </lineage>
</organism>
<keyword evidence="2" id="KW-0489">Methyltransferase</keyword>
<dbReference type="Pfam" id="PF08241">
    <property type="entry name" value="Methyltransf_11"/>
    <property type="match status" value="1"/>
</dbReference>
<gene>
    <name evidence="2" type="ORF">ENT43_02245</name>
</gene>
<reference evidence="2" key="1">
    <citation type="journal article" date="2020" name="mSystems">
        <title>Genome- and Community-Level Interaction Insights into Carbon Utilization and Element Cycling Functions of Hydrothermarchaeota in Hydrothermal Sediment.</title>
        <authorList>
            <person name="Zhou Z."/>
            <person name="Liu Y."/>
            <person name="Xu W."/>
            <person name="Pan J."/>
            <person name="Luo Z.H."/>
            <person name="Li M."/>
        </authorList>
    </citation>
    <scope>NUCLEOTIDE SEQUENCE [LARGE SCALE GENOMIC DNA]</scope>
    <source>
        <strain evidence="2">SpSt-579</strain>
    </source>
</reference>
<sequence>MEKQNISDYDKYNYDYQKYWDNKEINRNYENEAEKSALLKLFNKQNTLPSIENAWFCDLGSGFGRLFDVYKKYYKNIILIDYSLENLKKAKELIEKKEENSVYNVYFIAANAYQLPFKNESIDCLMSIRTIHHMEESEKFIDQIRSAIRSRGYLILEYANKRHFIEVLRGILGKSKMKPFNIEPYKRGDDLFFNFHPKYIYNKLSSGFSILKSISVSNFRSGLIKKIIPLKILLPLDRALQPFFNLIKFGPSIFILAQKKDHPKNEEEKEITEISNVLQCPHCGDTEMIILKTEVRCKKCEKRYNVIDGIYDFRI</sequence>
<dbReference type="GO" id="GO:0032259">
    <property type="term" value="P:methylation"/>
    <property type="evidence" value="ECO:0007669"/>
    <property type="project" value="UniProtKB-KW"/>
</dbReference>
<proteinExistence type="predicted"/>
<feature type="domain" description="Methyltransferase type 11" evidence="1">
    <location>
        <begin position="58"/>
        <end position="156"/>
    </location>
</feature>
<keyword evidence="2" id="KW-0808">Transferase</keyword>
<name>A0A7C4R4E4_UNCC3</name>
<dbReference type="InterPro" id="IPR013216">
    <property type="entry name" value="Methyltransf_11"/>
</dbReference>
<dbReference type="SUPFAM" id="SSF53335">
    <property type="entry name" value="S-adenosyl-L-methionine-dependent methyltransferases"/>
    <property type="match status" value="1"/>
</dbReference>